<dbReference type="EnsemblPlants" id="EMT31028">
    <property type="protein sequence ID" value="EMT31028"/>
    <property type="gene ID" value="F775_06463"/>
</dbReference>
<protein>
    <submittedName>
        <fullName evidence="1">Uncharacterized protein</fullName>
    </submittedName>
</protein>
<reference evidence="1" key="1">
    <citation type="submission" date="2015-06" db="UniProtKB">
        <authorList>
            <consortium name="EnsemblPlants"/>
        </authorList>
    </citation>
    <scope>IDENTIFICATION</scope>
</reference>
<organism evidence="1">
    <name type="scientific">Aegilops tauschii</name>
    <name type="common">Tausch's goatgrass</name>
    <name type="synonym">Aegilops squarrosa</name>
    <dbReference type="NCBI Taxonomy" id="37682"/>
    <lineage>
        <taxon>Eukaryota</taxon>
        <taxon>Viridiplantae</taxon>
        <taxon>Streptophyta</taxon>
        <taxon>Embryophyta</taxon>
        <taxon>Tracheophyta</taxon>
        <taxon>Spermatophyta</taxon>
        <taxon>Magnoliopsida</taxon>
        <taxon>Liliopsida</taxon>
        <taxon>Poales</taxon>
        <taxon>Poaceae</taxon>
        <taxon>BOP clade</taxon>
        <taxon>Pooideae</taxon>
        <taxon>Triticodae</taxon>
        <taxon>Triticeae</taxon>
        <taxon>Triticinae</taxon>
        <taxon>Aegilops</taxon>
    </lineage>
</organism>
<name>M8CA75_AEGTA</name>
<evidence type="ECO:0000313" key="1">
    <source>
        <dbReference type="EnsemblPlants" id="EMT31028"/>
    </source>
</evidence>
<accession>M8CA75</accession>
<dbReference type="AlphaFoldDB" id="M8CA75"/>
<sequence>MGRSAVDALGARWAWARDAPFVAAMLELGRWCVRAALTYLVRERWKCQRQSWMRGRRWPMRTGQIRSSSGVLACGGWCSVRREVCGGCVVPGGSIPVVDLACTPGSVRAAGYRRRRGAGGLWVSLHPAGAGCDARLLKLQ</sequence>
<proteinExistence type="predicted"/>